<dbReference type="Gene3D" id="3.20.70.20">
    <property type="match status" value="1"/>
</dbReference>
<dbReference type="Proteomes" id="UP000254571">
    <property type="component" value="Unassembled WGS sequence"/>
</dbReference>
<name>A0A7H4PBC5_9ENTR</name>
<dbReference type="GO" id="GO:0006260">
    <property type="term" value="P:DNA replication"/>
    <property type="evidence" value="ECO:0007669"/>
    <property type="project" value="InterPro"/>
</dbReference>
<comment type="caution">
    <text evidence="1">The sequence shown here is derived from an EMBL/GenBank/DDBJ whole genome shotgun (WGS) entry which is preliminary data.</text>
</comment>
<accession>A0A7H4PBC5</accession>
<evidence type="ECO:0000313" key="2">
    <source>
        <dbReference type="Proteomes" id="UP000254571"/>
    </source>
</evidence>
<dbReference type="GO" id="GO:0031250">
    <property type="term" value="C:anaerobic ribonucleoside-triphosphate reductase complex"/>
    <property type="evidence" value="ECO:0007669"/>
    <property type="project" value="TreeGrafter"/>
</dbReference>
<protein>
    <submittedName>
        <fullName evidence="1">Anaerobic ribonucleoside triphosphate reductase</fullName>
        <ecNumber evidence="1">1.17.4.2</ecNumber>
    </submittedName>
</protein>
<dbReference type="EC" id="1.17.4.2" evidence="1"/>
<organism evidence="1 2">
    <name type="scientific">Klebsiella grimontii</name>
    <dbReference type="NCBI Taxonomy" id="2058152"/>
    <lineage>
        <taxon>Bacteria</taxon>
        <taxon>Pseudomonadati</taxon>
        <taxon>Pseudomonadota</taxon>
        <taxon>Gammaproteobacteria</taxon>
        <taxon>Enterobacterales</taxon>
        <taxon>Enterobacteriaceae</taxon>
        <taxon>Klebsiella/Raoultella group</taxon>
        <taxon>Klebsiella</taxon>
    </lineage>
</organism>
<dbReference type="InterPro" id="IPR012833">
    <property type="entry name" value="NrdD"/>
</dbReference>
<dbReference type="PANTHER" id="PTHR21075">
    <property type="entry name" value="ANAEROBIC RIBONUCLEOSIDE-TRIPHOSPHATE REDUCTASE"/>
    <property type="match status" value="1"/>
</dbReference>
<evidence type="ECO:0000313" key="1">
    <source>
        <dbReference type="EMBL" id="STW09740.1"/>
    </source>
</evidence>
<dbReference type="AlphaFoldDB" id="A0A7H4PBC5"/>
<dbReference type="GO" id="GO:0004748">
    <property type="term" value="F:ribonucleoside-diphosphate reductase activity, thioredoxin disulfide as acceptor"/>
    <property type="evidence" value="ECO:0007669"/>
    <property type="project" value="TreeGrafter"/>
</dbReference>
<dbReference type="GO" id="GO:0008998">
    <property type="term" value="F:ribonucleoside-triphosphate reductase (thioredoxin) activity"/>
    <property type="evidence" value="ECO:0007669"/>
    <property type="project" value="UniProtKB-EC"/>
</dbReference>
<dbReference type="Pfam" id="PF13597">
    <property type="entry name" value="NRDD"/>
    <property type="match status" value="1"/>
</dbReference>
<proteinExistence type="predicted"/>
<sequence>MRTTTLNSWRWSARASVCTPDILNYDQVVKVTGSFKTPMGCRSFLGVWENEDGEQVHDGRNNLGVISLNLPRIALEAKGDETEFWKLLDERLQLARKALMTRIARLEGVKARVAPILYMEGACGVRLKADDDVSEIFKNGRASISLGYIGIHETINALFGNKHMYDSAALREKGVAIVERLREAVDQWKDETGYGFSLYSTPSENLCDRFCRLDTG</sequence>
<keyword evidence="1" id="KW-0560">Oxidoreductase</keyword>
<dbReference type="EMBL" id="UGMX01000002">
    <property type="protein sequence ID" value="STW09740.1"/>
    <property type="molecule type" value="Genomic_DNA"/>
</dbReference>
<dbReference type="PANTHER" id="PTHR21075:SF0">
    <property type="entry name" value="ANAEROBIC RIBONUCLEOSIDE-TRIPHOSPHATE REDUCTASE"/>
    <property type="match status" value="1"/>
</dbReference>
<reference evidence="1 2" key="1">
    <citation type="submission" date="2018-06" db="EMBL/GenBank/DDBJ databases">
        <authorList>
            <consortium name="Pathogen Informatics"/>
            <person name="Doyle S."/>
        </authorList>
    </citation>
    <scope>NUCLEOTIDE SEQUENCE [LARGE SCALE GENOMIC DNA]</scope>
    <source>
        <strain evidence="1 2">NCTC9149</strain>
    </source>
</reference>
<gene>
    <name evidence="1" type="primary">nrdD_2</name>
    <name evidence="1" type="ORF">NCTC9149_06242</name>
</gene>
<dbReference type="GO" id="GO:0009265">
    <property type="term" value="P:2'-deoxyribonucleotide biosynthetic process"/>
    <property type="evidence" value="ECO:0007669"/>
    <property type="project" value="TreeGrafter"/>
</dbReference>
<dbReference type="SUPFAM" id="SSF51998">
    <property type="entry name" value="PFL-like glycyl radical enzymes"/>
    <property type="match status" value="1"/>
</dbReference>